<evidence type="ECO:0000259" key="9">
    <source>
        <dbReference type="Pfam" id="PF00925"/>
    </source>
</evidence>
<evidence type="ECO:0000313" key="14">
    <source>
        <dbReference type="Proteomes" id="UP000285430"/>
    </source>
</evidence>
<dbReference type="GO" id="GO:0003935">
    <property type="term" value="F:GTP cyclohydrolase II activity"/>
    <property type="evidence" value="ECO:0007669"/>
    <property type="project" value="UniProtKB-EC"/>
</dbReference>
<accession>A0A3L6UYH1</accession>
<comment type="caution">
    <text evidence="11">The sequence shown here is derived from an EMBL/GenBank/DDBJ whole genome shotgun (WGS) entry which is preliminary data.</text>
</comment>
<feature type="domain" description="GTP cyclohydrolase II" evidence="9">
    <location>
        <begin position="79"/>
        <end position="241"/>
    </location>
</feature>
<evidence type="ECO:0000256" key="6">
    <source>
        <dbReference type="ARBA" id="ARBA00023134"/>
    </source>
</evidence>
<evidence type="ECO:0000313" key="12">
    <source>
        <dbReference type="EMBL" id="RLO01527.1"/>
    </source>
</evidence>
<dbReference type="GO" id="GO:0005829">
    <property type="term" value="C:cytosol"/>
    <property type="evidence" value="ECO:0007669"/>
    <property type="project" value="TreeGrafter"/>
</dbReference>
<evidence type="ECO:0000256" key="4">
    <source>
        <dbReference type="ARBA" id="ARBA00022741"/>
    </source>
</evidence>
<keyword evidence="5" id="KW-0378">Hydrolase</keyword>
<protein>
    <recommendedName>
        <fullName evidence="2">GTP cyclohydrolase II</fullName>
        <ecNumber evidence="2">3.5.4.25</ecNumber>
    </recommendedName>
</protein>
<keyword evidence="8" id="KW-1133">Transmembrane helix</keyword>
<dbReference type="InterPro" id="IPR000926">
    <property type="entry name" value="RibA"/>
</dbReference>
<evidence type="ECO:0000256" key="2">
    <source>
        <dbReference type="ARBA" id="ARBA00012762"/>
    </source>
</evidence>
<evidence type="ECO:0000256" key="3">
    <source>
        <dbReference type="ARBA" id="ARBA00022619"/>
    </source>
</evidence>
<comment type="pathway">
    <text evidence="1">Cofactor biosynthesis; riboflavin biosynthesis.</text>
</comment>
<dbReference type="PANTHER" id="PTHR21327">
    <property type="entry name" value="GTP CYCLOHYDROLASE II-RELATED"/>
    <property type="match status" value="1"/>
</dbReference>
<dbReference type="Proteomes" id="UP000275652">
    <property type="component" value="Unassembled WGS sequence"/>
</dbReference>
<dbReference type="AlphaFoldDB" id="A0A3L6UYH1"/>
<dbReference type="EMBL" id="QUTI01036021">
    <property type="protein sequence ID" value="RLO01527.1"/>
    <property type="molecule type" value="Genomic_DNA"/>
</dbReference>
<feature type="transmembrane region" description="Helical" evidence="8">
    <location>
        <begin position="300"/>
        <end position="318"/>
    </location>
</feature>
<dbReference type="CDD" id="cd00641">
    <property type="entry name" value="GTP_cyclohydro2"/>
    <property type="match status" value="1"/>
</dbReference>
<evidence type="ECO:0000313" key="13">
    <source>
        <dbReference type="Proteomes" id="UP000275652"/>
    </source>
</evidence>
<evidence type="ECO:0000313" key="10">
    <source>
        <dbReference type="EMBL" id="RHY95793.1"/>
    </source>
</evidence>
<sequence>MDPVARPIKNAHGHYAQLASDHVSQAGSGRILRRPSPMNMTSLRNMPAPTCVEPLKCCDLDKAGLTGMGCGVSTSFVSAATLPTSTSEWRMHAFRSQGCRRASEPIALVYGDVEDNMYVRVHDQCVTSEVFGSLRCDCKEQFDHAKAMMVAQGRGMLIYMPQEGRGIGLSNKVHAYCLQDQGADTVDANRVLGFEDDYRSYEPVLHILQHFHLSRIQLCTNNPRKIHLLTELGVEITARVPVLIPTQKHNQAYLDAKLHRMDHFLEHLAPAPSACAHETNGDDLDHHQHDGDVRIEQQTTHILVMVGSVLAMVVYLLVNSI</sequence>
<dbReference type="Proteomes" id="UP000285430">
    <property type="component" value="Unassembled WGS sequence"/>
</dbReference>
<name>A0A3L6UYH1_APHAT</name>
<dbReference type="EMBL" id="QUTG01002553">
    <property type="protein sequence ID" value="RHY95793.1"/>
    <property type="molecule type" value="Genomic_DNA"/>
</dbReference>
<keyword evidence="8" id="KW-0472">Membrane</keyword>
<keyword evidence="4" id="KW-0547">Nucleotide-binding</keyword>
<evidence type="ECO:0000256" key="5">
    <source>
        <dbReference type="ARBA" id="ARBA00022801"/>
    </source>
</evidence>
<keyword evidence="8" id="KW-0812">Transmembrane</keyword>
<reference evidence="12 13" key="1">
    <citation type="journal article" date="2018" name="J. Invertebr. Pathol.">
        <title>New genotyping method for the causative agent of crayfish plague (Aphanomyces astaci) based on whole genome data.</title>
        <authorList>
            <person name="Minardi D."/>
            <person name="Studholme D.J."/>
            <person name="van der Giezen M."/>
            <person name="Pretto T."/>
            <person name="Oidtmann B."/>
        </authorList>
    </citation>
    <scope>NUCLEOTIDE SEQUENCE [LARGE SCALE GENOMIC DNA]</scope>
    <source>
        <strain evidence="12 13">KB13</strain>
    </source>
</reference>
<evidence type="ECO:0000313" key="15">
    <source>
        <dbReference type="Proteomes" id="UP000285712"/>
    </source>
</evidence>
<evidence type="ECO:0000313" key="11">
    <source>
        <dbReference type="EMBL" id="RHZ13428.1"/>
    </source>
</evidence>
<dbReference type="InterPro" id="IPR036144">
    <property type="entry name" value="RibA-like_sf"/>
</dbReference>
<dbReference type="EC" id="3.5.4.25" evidence="2"/>
<dbReference type="Pfam" id="PF00925">
    <property type="entry name" value="GTP_cyclohydro2"/>
    <property type="match status" value="1"/>
</dbReference>
<dbReference type="PANTHER" id="PTHR21327:SF47">
    <property type="entry name" value="GTP CYCLOHYDROLASE II DOMAIN-CONTAINING PROTEIN"/>
    <property type="match status" value="1"/>
</dbReference>
<keyword evidence="3" id="KW-0686">Riboflavin biosynthesis</keyword>
<dbReference type="Proteomes" id="UP000285712">
    <property type="component" value="Unassembled WGS sequence"/>
</dbReference>
<organism evidence="11 14">
    <name type="scientific">Aphanomyces astaci</name>
    <name type="common">Crayfish plague agent</name>
    <dbReference type="NCBI Taxonomy" id="112090"/>
    <lineage>
        <taxon>Eukaryota</taxon>
        <taxon>Sar</taxon>
        <taxon>Stramenopiles</taxon>
        <taxon>Oomycota</taxon>
        <taxon>Saprolegniomycetes</taxon>
        <taxon>Saprolegniales</taxon>
        <taxon>Verrucalvaceae</taxon>
        <taxon>Aphanomyces</taxon>
    </lineage>
</organism>
<dbReference type="GO" id="GO:0008686">
    <property type="term" value="F:3,4-dihydroxy-2-butanone-4-phosphate synthase activity"/>
    <property type="evidence" value="ECO:0007669"/>
    <property type="project" value="TreeGrafter"/>
</dbReference>
<dbReference type="EMBL" id="QUTH01004521">
    <property type="protein sequence ID" value="RHZ13428.1"/>
    <property type="molecule type" value="Genomic_DNA"/>
</dbReference>
<evidence type="ECO:0000256" key="7">
    <source>
        <dbReference type="ARBA" id="ARBA00049295"/>
    </source>
</evidence>
<proteinExistence type="predicted"/>
<evidence type="ECO:0000256" key="1">
    <source>
        <dbReference type="ARBA" id="ARBA00005104"/>
    </source>
</evidence>
<gene>
    <name evidence="12" type="ORF">DYB28_015575</name>
    <name evidence="10" type="ORF">DYB35_013723</name>
    <name evidence="11" type="ORF">DYB37_013189</name>
</gene>
<dbReference type="SUPFAM" id="SSF142695">
    <property type="entry name" value="RibA-like"/>
    <property type="match status" value="1"/>
</dbReference>
<dbReference type="GO" id="GO:0005525">
    <property type="term" value="F:GTP binding"/>
    <property type="evidence" value="ECO:0007669"/>
    <property type="project" value="UniProtKB-KW"/>
</dbReference>
<keyword evidence="6" id="KW-0342">GTP-binding</keyword>
<reference evidence="14 15" key="2">
    <citation type="submission" date="2018-08" db="EMBL/GenBank/DDBJ databases">
        <title>Aphanomyces genome sequencing and annotation.</title>
        <authorList>
            <person name="Minardi D."/>
            <person name="Oidtmann B."/>
            <person name="Van Der Giezen M."/>
            <person name="Studholme D.J."/>
        </authorList>
    </citation>
    <scope>NUCLEOTIDE SEQUENCE [LARGE SCALE GENOMIC DNA]</scope>
    <source>
        <strain evidence="11 14">Da</strain>
        <strain evidence="10 15">Sv</strain>
    </source>
</reference>
<dbReference type="InterPro" id="IPR032677">
    <property type="entry name" value="GTP_cyclohydro_II"/>
</dbReference>
<dbReference type="GO" id="GO:0009231">
    <property type="term" value="P:riboflavin biosynthetic process"/>
    <property type="evidence" value="ECO:0007669"/>
    <property type="project" value="UniProtKB-KW"/>
</dbReference>
<dbReference type="NCBIfam" id="NF001591">
    <property type="entry name" value="PRK00393.1"/>
    <property type="match status" value="1"/>
</dbReference>
<evidence type="ECO:0000256" key="8">
    <source>
        <dbReference type="SAM" id="Phobius"/>
    </source>
</evidence>
<comment type="catalytic activity">
    <reaction evidence="7">
        <text>GTP + 4 H2O = 2,5-diamino-6-hydroxy-4-(5-phosphoribosylamino)-pyrimidine + formate + 2 phosphate + 3 H(+)</text>
        <dbReference type="Rhea" id="RHEA:23704"/>
        <dbReference type="ChEBI" id="CHEBI:15377"/>
        <dbReference type="ChEBI" id="CHEBI:15378"/>
        <dbReference type="ChEBI" id="CHEBI:15740"/>
        <dbReference type="ChEBI" id="CHEBI:37565"/>
        <dbReference type="ChEBI" id="CHEBI:43474"/>
        <dbReference type="ChEBI" id="CHEBI:58614"/>
        <dbReference type="EC" id="3.5.4.25"/>
    </reaction>
</comment>
<dbReference type="VEuPathDB" id="FungiDB:H257_06977"/>
<dbReference type="Gene3D" id="3.40.50.10990">
    <property type="entry name" value="GTP cyclohydrolase II"/>
    <property type="match status" value="1"/>
</dbReference>